<protein>
    <submittedName>
        <fullName evidence="2">(Atlantic silverside) hypothetical protein</fullName>
    </submittedName>
</protein>
<dbReference type="AlphaFoldDB" id="A0A8S4BRA0"/>
<comment type="caution">
    <text evidence="2">The sequence shown here is derived from an EMBL/GenBank/DDBJ whole genome shotgun (WGS) entry which is preliminary data.</text>
</comment>
<dbReference type="Proteomes" id="UP000677803">
    <property type="component" value="Unassembled WGS sequence"/>
</dbReference>
<feature type="region of interest" description="Disordered" evidence="1">
    <location>
        <begin position="71"/>
        <end position="95"/>
    </location>
</feature>
<name>A0A8S4BRA0_9TELE</name>
<evidence type="ECO:0000313" key="2">
    <source>
        <dbReference type="EMBL" id="CAG6008103.1"/>
    </source>
</evidence>
<proteinExistence type="predicted"/>
<sequence>MRRSSSFVLRRVVCDGRQKPNELTAVVRVHVRVHVHIRALVSGWRHQETGELAARELLPRPEPKSPILIHQTKTESSNIKGRNAEAGGAAGPGRTRSITVPIAGAAIRDLKTSLNPPGRAAGRAPPPHPPPTPHCLPSLCFIQPVGSELNEGSELFCFVSVGGNKLSVLSSVFLMGTGFFFCGSGEPVGSLVSRLTSEAFL</sequence>
<reference evidence="2" key="1">
    <citation type="submission" date="2021-05" db="EMBL/GenBank/DDBJ databases">
        <authorList>
            <person name="Tigano A."/>
        </authorList>
    </citation>
    <scope>NUCLEOTIDE SEQUENCE</scope>
</reference>
<accession>A0A8S4BRA0</accession>
<keyword evidence="3" id="KW-1185">Reference proteome</keyword>
<evidence type="ECO:0000256" key="1">
    <source>
        <dbReference type="SAM" id="MobiDB-lite"/>
    </source>
</evidence>
<evidence type="ECO:0000313" key="3">
    <source>
        <dbReference type="Proteomes" id="UP000677803"/>
    </source>
</evidence>
<dbReference type="EMBL" id="CAJRST010037777">
    <property type="protein sequence ID" value="CAG6008103.1"/>
    <property type="molecule type" value="Genomic_DNA"/>
</dbReference>
<gene>
    <name evidence="2" type="ORF">MMEN_LOCUS18854</name>
</gene>
<organism evidence="2 3">
    <name type="scientific">Menidia menidia</name>
    <name type="common">Atlantic silverside</name>
    <dbReference type="NCBI Taxonomy" id="238744"/>
    <lineage>
        <taxon>Eukaryota</taxon>
        <taxon>Metazoa</taxon>
        <taxon>Chordata</taxon>
        <taxon>Craniata</taxon>
        <taxon>Vertebrata</taxon>
        <taxon>Euteleostomi</taxon>
        <taxon>Actinopterygii</taxon>
        <taxon>Neopterygii</taxon>
        <taxon>Teleostei</taxon>
        <taxon>Neoteleostei</taxon>
        <taxon>Acanthomorphata</taxon>
        <taxon>Ovalentaria</taxon>
        <taxon>Atherinomorphae</taxon>
        <taxon>Atheriniformes</taxon>
        <taxon>Atherinopsidae</taxon>
        <taxon>Menidiinae</taxon>
        <taxon>Menidia</taxon>
    </lineage>
</organism>